<dbReference type="GO" id="GO:0008324">
    <property type="term" value="F:monoatomic cation transmembrane transporter activity"/>
    <property type="evidence" value="ECO:0007669"/>
    <property type="project" value="InterPro"/>
</dbReference>
<evidence type="ECO:0000256" key="4">
    <source>
        <dbReference type="ARBA" id="ARBA00022737"/>
    </source>
</evidence>
<dbReference type="InterPro" id="IPR051679">
    <property type="entry name" value="DASS-Related_Transporters"/>
</dbReference>
<keyword evidence="4" id="KW-0677">Repeat</keyword>
<feature type="transmembrane region" description="Helical" evidence="7">
    <location>
        <begin position="54"/>
        <end position="75"/>
    </location>
</feature>
<feature type="domain" description="RCK C-terminal" evidence="8">
    <location>
        <begin position="202"/>
        <end position="287"/>
    </location>
</feature>
<dbReference type="AlphaFoldDB" id="A0A3R5Y464"/>
<keyword evidence="5 7" id="KW-1133">Transmembrane helix</keyword>
<feature type="transmembrane region" description="Helical" evidence="7">
    <location>
        <begin position="175"/>
        <end position="198"/>
    </location>
</feature>
<dbReference type="RefSeq" id="WP_128501713.1">
    <property type="nucleotide sequence ID" value="NZ_CP035107.1"/>
</dbReference>
<dbReference type="GO" id="GO:0006813">
    <property type="term" value="P:potassium ion transport"/>
    <property type="evidence" value="ECO:0007669"/>
    <property type="project" value="InterPro"/>
</dbReference>
<keyword evidence="6 7" id="KW-0472">Membrane</keyword>
<dbReference type="OrthoDB" id="9765532at2"/>
<evidence type="ECO:0000256" key="5">
    <source>
        <dbReference type="ARBA" id="ARBA00022989"/>
    </source>
</evidence>
<sequence>MQMYLVIIVLLVLVAGLATDKVRSSMLFLLSALVLMVFNVLDSKTFLSSFANKSIAIIFILILLTSAINFNYNIVKYLDKIFTQENKPKYFLFQTTSWVSFISAFMNNTPIVALMAPYITHWSKRHGQAPSKFLIPLSYAAITGGMLTTIGTSTNLVLNGFIESRGIKAFTMFDFLLPGLVTCVACLIFIVFFAYKILPARKSAIDIKENLKEYLVEVSLRPEAQAVGQTVEDAGLRNLLGVYLFEIYREGSSISPVSPQEILQPNDLLFFAGDTQHIVEIVKEKNGFVFPKTERFNLDGDLKVVETLIPYNSNLAGRTLKESRFREKYDAAVIAIHRNGERLRGKLGEIRLAYGDLLMLTTGEHFSQLVQNNTNIYVLEEKDEIKKIPFWKSAILFAVSVLALGLSVFKILDFFVSLLVILSAFFALKMYNSTQLKNNLNIDLFLILGSSIAIGTAFMDTGGAKWIGDFVLSIFQQYGKIGVLVGVYLLTVLLTSFVTNVAAISIVFPIAFEISRGLDMPAQALFLAIAFGASCAFITPFGYQTNLMIYGVGGYKFRDFVKIGVPVTIIYSLACLISIAIIYQLI</sequence>
<protein>
    <submittedName>
        <fullName evidence="9">SLC13 family permease</fullName>
    </submittedName>
</protein>
<feature type="transmembrane region" description="Helical" evidence="7">
    <location>
        <begin position="95"/>
        <end position="121"/>
    </location>
</feature>
<dbReference type="PANTHER" id="PTHR43652:SF2">
    <property type="entry name" value="BASIC AMINO ACID ANTIPORTER YFCC-RELATED"/>
    <property type="match status" value="1"/>
</dbReference>
<feature type="transmembrane region" description="Helical" evidence="7">
    <location>
        <begin position="28"/>
        <end position="47"/>
    </location>
</feature>
<feature type="transmembrane region" description="Helical" evidence="7">
    <location>
        <begin position="487"/>
        <end position="512"/>
    </location>
</feature>
<evidence type="ECO:0000256" key="1">
    <source>
        <dbReference type="ARBA" id="ARBA00004141"/>
    </source>
</evidence>
<evidence type="ECO:0000259" key="8">
    <source>
        <dbReference type="PROSITE" id="PS51202"/>
    </source>
</evidence>
<dbReference type="InterPro" id="IPR004680">
    <property type="entry name" value="Cit_transptr-like_dom"/>
</dbReference>
<dbReference type="GO" id="GO:0005886">
    <property type="term" value="C:plasma membrane"/>
    <property type="evidence" value="ECO:0007669"/>
    <property type="project" value="TreeGrafter"/>
</dbReference>
<keyword evidence="2" id="KW-0813">Transport</keyword>
<dbReference type="PROSITE" id="PS51202">
    <property type="entry name" value="RCK_C"/>
    <property type="match status" value="2"/>
</dbReference>
<organism evidence="9 10">
    <name type="scientific">Ornithobacterium rhinotracheale</name>
    <dbReference type="NCBI Taxonomy" id="28251"/>
    <lineage>
        <taxon>Bacteria</taxon>
        <taxon>Pseudomonadati</taxon>
        <taxon>Bacteroidota</taxon>
        <taxon>Flavobacteriia</taxon>
        <taxon>Flavobacteriales</taxon>
        <taxon>Weeksellaceae</taxon>
        <taxon>Ornithobacterium</taxon>
    </lineage>
</organism>
<dbReference type="Pfam" id="PF03600">
    <property type="entry name" value="CitMHS"/>
    <property type="match status" value="1"/>
</dbReference>
<gene>
    <name evidence="9" type="ORF">EQP59_07970</name>
</gene>
<dbReference type="Pfam" id="PF02080">
    <property type="entry name" value="TrkA_C"/>
    <property type="match status" value="2"/>
</dbReference>
<dbReference type="Proteomes" id="UP000287701">
    <property type="component" value="Chromosome"/>
</dbReference>
<comment type="subcellular location">
    <subcellularLocation>
        <location evidence="1">Membrane</location>
        <topology evidence="1">Multi-pass membrane protein</topology>
    </subcellularLocation>
</comment>
<evidence type="ECO:0000313" key="10">
    <source>
        <dbReference type="Proteomes" id="UP000287701"/>
    </source>
</evidence>
<name>A0A3R5Y464_ORNRH</name>
<evidence type="ECO:0000256" key="2">
    <source>
        <dbReference type="ARBA" id="ARBA00022448"/>
    </source>
</evidence>
<reference evidence="9 10" key="1">
    <citation type="submission" date="2019-01" db="EMBL/GenBank/DDBJ databases">
        <title>Whole Genome of Ornithobacterium rhinotracheale FARPER-174b.</title>
        <authorList>
            <person name="Tataje-Lavanda L.A."/>
            <person name="Montalvan A."/>
            <person name="Montesinos R."/>
            <person name="Zimic M."/>
            <person name="Fernandez-Sanchez M."/>
            <person name="Fernandez-Diaz M."/>
        </authorList>
    </citation>
    <scope>NUCLEOTIDE SEQUENCE [LARGE SCALE GENOMIC DNA]</scope>
    <source>
        <strain evidence="9 10">FARPER-174b</strain>
    </source>
</reference>
<evidence type="ECO:0000256" key="6">
    <source>
        <dbReference type="ARBA" id="ARBA00023136"/>
    </source>
</evidence>
<dbReference type="InterPro" id="IPR006037">
    <property type="entry name" value="RCK_C"/>
</dbReference>
<feature type="domain" description="RCK C-terminal" evidence="8">
    <location>
        <begin position="291"/>
        <end position="376"/>
    </location>
</feature>
<dbReference type="InterPro" id="IPR036721">
    <property type="entry name" value="RCK_C_sf"/>
</dbReference>
<dbReference type="PANTHER" id="PTHR43652">
    <property type="entry name" value="BASIC AMINO ACID ANTIPORTER YFCC-RELATED"/>
    <property type="match status" value="1"/>
</dbReference>
<evidence type="ECO:0000256" key="7">
    <source>
        <dbReference type="SAM" id="Phobius"/>
    </source>
</evidence>
<dbReference type="EMBL" id="CP035107">
    <property type="protein sequence ID" value="QAR31277.1"/>
    <property type="molecule type" value="Genomic_DNA"/>
</dbReference>
<feature type="transmembrane region" description="Helical" evidence="7">
    <location>
        <begin position="444"/>
        <end position="467"/>
    </location>
</feature>
<evidence type="ECO:0000313" key="9">
    <source>
        <dbReference type="EMBL" id="QAR31277.1"/>
    </source>
</evidence>
<dbReference type="SUPFAM" id="SSF116726">
    <property type="entry name" value="TrkA C-terminal domain-like"/>
    <property type="match status" value="2"/>
</dbReference>
<accession>A0A3R5Y464</accession>
<feature type="transmembrane region" description="Helical" evidence="7">
    <location>
        <begin position="390"/>
        <end position="408"/>
    </location>
</feature>
<feature type="transmembrane region" description="Helical" evidence="7">
    <location>
        <begin position="563"/>
        <end position="583"/>
    </location>
</feature>
<feature type="transmembrane region" description="Helical" evidence="7">
    <location>
        <begin position="133"/>
        <end position="155"/>
    </location>
</feature>
<keyword evidence="3 7" id="KW-0812">Transmembrane</keyword>
<proteinExistence type="predicted"/>
<feature type="transmembrane region" description="Helical" evidence="7">
    <location>
        <begin position="524"/>
        <end position="543"/>
    </location>
</feature>
<dbReference type="Gene3D" id="3.30.70.1450">
    <property type="entry name" value="Regulator of K+ conductance, C-terminal domain"/>
    <property type="match status" value="2"/>
</dbReference>
<evidence type="ECO:0000256" key="3">
    <source>
        <dbReference type="ARBA" id="ARBA00022692"/>
    </source>
</evidence>